<evidence type="ECO:0000256" key="1">
    <source>
        <dbReference type="SAM" id="MobiDB-lite"/>
    </source>
</evidence>
<accession>A0AAE1IQ79</accession>
<evidence type="ECO:0000313" key="3">
    <source>
        <dbReference type="Proteomes" id="UP001293593"/>
    </source>
</evidence>
<dbReference type="EMBL" id="JAWXYG010000014">
    <property type="protein sequence ID" value="KAK4254536.1"/>
    <property type="molecule type" value="Genomic_DNA"/>
</dbReference>
<protein>
    <submittedName>
        <fullName evidence="2">Uncharacterized protein</fullName>
    </submittedName>
</protein>
<feature type="compositionally biased region" description="Basic and acidic residues" evidence="1">
    <location>
        <begin position="1"/>
        <end position="29"/>
    </location>
</feature>
<comment type="caution">
    <text evidence="2">The sequence shown here is derived from an EMBL/GenBank/DDBJ whole genome shotgun (WGS) entry which is preliminary data.</text>
</comment>
<name>A0AAE1IQ79_9FABA</name>
<dbReference type="AlphaFoldDB" id="A0AAE1IQ79"/>
<sequence length="162" mass="18780">MEKGKMKRARERDDETEHRSLDNAKKRDLYGINLAKENQQKEVEATEKASSSKTPEQPPWDSHLALGVFDFPWLKDGVTSKTDDRYFLDFEDKFSSSLENQDGIHFSEAYCYCETPETSKMVMETKWQPFDSDNGLEIEAEDVDCIWSSLVNKNNHEGKILM</sequence>
<dbReference type="Proteomes" id="UP001293593">
    <property type="component" value="Unassembled WGS sequence"/>
</dbReference>
<proteinExistence type="predicted"/>
<keyword evidence="3" id="KW-1185">Reference proteome</keyword>
<evidence type="ECO:0000313" key="2">
    <source>
        <dbReference type="EMBL" id="KAK4254536.1"/>
    </source>
</evidence>
<gene>
    <name evidence="2" type="ORF">QN277_009908</name>
</gene>
<feature type="region of interest" description="Disordered" evidence="1">
    <location>
        <begin position="1"/>
        <end position="61"/>
    </location>
</feature>
<reference evidence="2" key="1">
    <citation type="submission" date="2023-10" db="EMBL/GenBank/DDBJ databases">
        <title>Chromosome-level genome of the transformable northern wattle, Acacia crassicarpa.</title>
        <authorList>
            <person name="Massaro I."/>
            <person name="Sinha N.R."/>
            <person name="Poethig S."/>
            <person name="Leichty A.R."/>
        </authorList>
    </citation>
    <scope>NUCLEOTIDE SEQUENCE</scope>
    <source>
        <strain evidence="2">Acra3RX</strain>
        <tissue evidence="2">Leaf</tissue>
    </source>
</reference>
<organism evidence="2 3">
    <name type="scientific">Acacia crassicarpa</name>
    <name type="common">northern wattle</name>
    <dbReference type="NCBI Taxonomy" id="499986"/>
    <lineage>
        <taxon>Eukaryota</taxon>
        <taxon>Viridiplantae</taxon>
        <taxon>Streptophyta</taxon>
        <taxon>Embryophyta</taxon>
        <taxon>Tracheophyta</taxon>
        <taxon>Spermatophyta</taxon>
        <taxon>Magnoliopsida</taxon>
        <taxon>eudicotyledons</taxon>
        <taxon>Gunneridae</taxon>
        <taxon>Pentapetalae</taxon>
        <taxon>rosids</taxon>
        <taxon>fabids</taxon>
        <taxon>Fabales</taxon>
        <taxon>Fabaceae</taxon>
        <taxon>Caesalpinioideae</taxon>
        <taxon>mimosoid clade</taxon>
        <taxon>Acacieae</taxon>
        <taxon>Acacia</taxon>
    </lineage>
</organism>
<feature type="compositionally biased region" description="Basic and acidic residues" evidence="1">
    <location>
        <begin position="38"/>
        <end position="47"/>
    </location>
</feature>